<dbReference type="InterPro" id="IPR036812">
    <property type="entry name" value="NAD(P)_OxRdtase_dom_sf"/>
</dbReference>
<dbReference type="PRINTS" id="PR00069">
    <property type="entry name" value="ALDKETRDTASE"/>
</dbReference>
<feature type="domain" description="NADP-dependent oxidoreductase" evidence="2">
    <location>
        <begin position="33"/>
        <end position="303"/>
    </location>
</feature>
<proteinExistence type="predicted"/>
<evidence type="ECO:0000259" key="2">
    <source>
        <dbReference type="Pfam" id="PF00248"/>
    </source>
</evidence>
<dbReference type="Proteomes" id="UP001323798">
    <property type="component" value="Chromosome"/>
</dbReference>
<dbReference type="PANTHER" id="PTHR43625">
    <property type="entry name" value="AFLATOXIN B1 ALDEHYDE REDUCTASE"/>
    <property type="match status" value="1"/>
</dbReference>
<organism evidence="3 4">
    <name type="scientific">Microbacterium rhizosphaerae</name>
    <dbReference type="NCBI Taxonomy" id="1678237"/>
    <lineage>
        <taxon>Bacteria</taxon>
        <taxon>Bacillati</taxon>
        <taxon>Actinomycetota</taxon>
        <taxon>Actinomycetes</taxon>
        <taxon>Micrococcales</taxon>
        <taxon>Microbacteriaceae</taxon>
        <taxon>Microbacterium</taxon>
    </lineage>
</organism>
<dbReference type="RefSeq" id="WP_320941233.1">
    <property type="nucleotide sequence ID" value="NZ_BAABEU010000006.1"/>
</dbReference>
<evidence type="ECO:0000313" key="3">
    <source>
        <dbReference type="EMBL" id="WPR88514.1"/>
    </source>
</evidence>
<evidence type="ECO:0000313" key="4">
    <source>
        <dbReference type="Proteomes" id="UP001323798"/>
    </source>
</evidence>
<dbReference type="Gene3D" id="3.20.20.100">
    <property type="entry name" value="NADP-dependent oxidoreductase domain"/>
    <property type="match status" value="1"/>
</dbReference>
<dbReference type="EMBL" id="CP139368">
    <property type="protein sequence ID" value="WPR88514.1"/>
    <property type="molecule type" value="Genomic_DNA"/>
</dbReference>
<dbReference type="Pfam" id="PF00248">
    <property type="entry name" value="Aldo_ket_red"/>
    <property type="match status" value="1"/>
</dbReference>
<keyword evidence="1" id="KW-0560">Oxidoreductase</keyword>
<sequence length="305" mass="32712">MTMQQRRVDSAKAVVATGPAGGSWSLGPLQVSRMGFGAMRLAAGAAFTDGPSRDRAASIAVLRRARELGVTHFDTAAFYFSPLRAANEMINAAFPEHDDDIVVATKVGPGRDASGHWTDPARPDQLRGQVEENLRQLGRDRLDLVYLRVFGSGSIGDLFGVLAELRTDGLIGNLGVSNVSRAQLYEAWDIAPVVSVQNRFGLDQRTPETLAVLEETTRRGIAFVPFFAMAGAAGGRGRSAETNPAVTEVANARGVSEAQIRLAWTLHQGPNVLAIPGTGDLRHLEQNVSAADIQFTHEELDALSR</sequence>
<dbReference type="CDD" id="cd19088">
    <property type="entry name" value="AKR_AKR13B1"/>
    <property type="match status" value="1"/>
</dbReference>
<reference evidence="3 4" key="1">
    <citation type="submission" date="2023-11" db="EMBL/GenBank/DDBJ databases">
        <title>Genome sequence of Microbacterium rhizosphaerae KACC 19337.</title>
        <authorList>
            <person name="Choi H."/>
            <person name="Kim S."/>
            <person name="Kim Y."/>
            <person name="Kwon S.-W."/>
            <person name="Heo J."/>
        </authorList>
    </citation>
    <scope>NUCLEOTIDE SEQUENCE [LARGE SCALE GENOMIC DNA]</scope>
    <source>
        <strain evidence="3 4">KACC 19337</strain>
    </source>
</reference>
<dbReference type="SUPFAM" id="SSF51430">
    <property type="entry name" value="NAD(P)-linked oxidoreductase"/>
    <property type="match status" value="1"/>
</dbReference>
<dbReference type="InterPro" id="IPR023210">
    <property type="entry name" value="NADP_OxRdtase_dom"/>
</dbReference>
<dbReference type="InterPro" id="IPR020471">
    <property type="entry name" value="AKR"/>
</dbReference>
<protein>
    <submittedName>
        <fullName evidence="3">Aldo/keto reductase</fullName>
    </submittedName>
</protein>
<dbReference type="InterPro" id="IPR050791">
    <property type="entry name" value="Aldo-Keto_reductase"/>
</dbReference>
<dbReference type="PANTHER" id="PTHR43625:SF40">
    <property type="entry name" value="ALDO-KETO REDUCTASE YAKC [NADP(+)]"/>
    <property type="match status" value="1"/>
</dbReference>
<gene>
    <name evidence="3" type="ORF">SM116_12090</name>
</gene>
<name>A0ABZ0SH43_9MICO</name>
<accession>A0ABZ0SH43</accession>
<evidence type="ECO:0000256" key="1">
    <source>
        <dbReference type="ARBA" id="ARBA00023002"/>
    </source>
</evidence>
<keyword evidence="4" id="KW-1185">Reference proteome</keyword>